<keyword evidence="1" id="KW-0472">Membrane</keyword>
<gene>
    <name evidence="2" type="ORF">Tco025E_03384</name>
</gene>
<dbReference type="AlphaFoldDB" id="A0A3S5ITL5"/>
<dbReference type="Proteomes" id="UP000284403">
    <property type="component" value="Unassembled WGS sequence"/>
</dbReference>
<organism evidence="2 3">
    <name type="scientific">Trypanosoma conorhini</name>
    <dbReference type="NCBI Taxonomy" id="83891"/>
    <lineage>
        <taxon>Eukaryota</taxon>
        <taxon>Discoba</taxon>
        <taxon>Euglenozoa</taxon>
        <taxon>Kinetoplastea</taxon>
        <taxon>Metakinetoplastina</taxon>
        <taxon>Trypanosomatida</taxon>
        <taxon>Trypanosomatidae</taxon>
        <taxon>Trypanosoma</taxon>
    </lineage>
</organism>
<dbReference type="GeneID" id="40316995"/>
<accession>A0A3S5ITL5</accession>
<proteinExistence type="predicted"/>
<keyword evidence="1" id="KW-1133">Transmembrane helix</keyword>
<keyword evidence="1" id="KW-0812">Transmembrane</keyword>
<dbReference type="RefSeq" id="XP_029229709.1">
    <property type="nucleotide sequence ID" value="XM_029370302.1"/>
</dbReference>
<sequence length="116" mass="13265">MYVIPDKTLCKRLSPGSKSRILFQSTVLLVSLGLWGVAIFLLARGIMRRQRWTGESDFCSFIAFASAAKWFYFIGYRVHKARVAPDTAEDEVAEEKLNLFEDSPSDWSPEQKKMIV</sequence>
<dbReference type="OrthoDB" id="243763at2759"/>
<dbReference type="EMBL" id="MKKU01000145">
    <property type="protein sequence ID" value="RNF22017.1"/>
    <property type="molecule type" value="Genomic_DNA"/>
</dbReference>
<feature type="transmembrane region" description="Helical" evidence="1">
    <location>
        <begin position="21"/>
        <end position="43"/>
    </location>
</feature>
<comment type="caution">
    <text evidence="2">The sequence shown here is derived from an EMBL/GenBank/DDBJ whole genome shotgun (WGS) entry which is preliminary data.</text>
</comment>
<evidence type="ECO:0000256" key="1">
    <source>
        <dbReference type="SAM" id="Phobius"/>
    </source>
</evidence>
<name>A0A3S5ITL5_9TRYP</name>
<keyword evidence="3" id="KW-1185">Reference proteome</keyword>
<protein>
    <submittedName>
        <fullName evidence="2">Uncharacterized protein</fullName>
    </submittedName>
</protein>
<evidence type="ECO:0000313" key="2">
    <source>
        <dbReference type="EMBL" id="RNF22017.1"/>
    </source>
</evidence>
<reference evidence="2 3" key="1">
    <citation type="journal article" date="2018" name="BMC Genomics">
        <title>Genomic comparison of Trypanosoma conorhini and Trypanosoma rangeli to Trypanosoma cruzi strains of high and low virulence.</title>
        <authorList>
            <person name="Bradwell K.R."/>
            <person name="Koparde V.N."/>
            <person name="Matveyev A.V."/>
            <person name="Serrano M.G."/>
            <person name="Alves J.M."/>
            <person name="Parikh H."/>
            <person name="Huang B."/>
            <person name="Lee V."/>
            <person name="Espinosa-Alvarez O."/>
            <person name="Ortiz P.A."/>
            <person name="Costa-Martins A.G."/>
            <person name="Teixeira M.M."/>
            <person name="Buck G.A."/>
        </authorList>
    </citation>
    <scope>NUCLEOTIDE SEQUENCE [LARGE SCALE GENOMIC DNA]</scope>
    <source>
        <strain evidence="2 3">025E</strain>
    </source>
</reference>
<evidence type="ECO:0000313" key="3">
    <source>
        <dbReference type="Proteomes" id="UP000284403"/>
    </source>
</evidence>